<dbReference type="RefSeq" id="WP_126672429.1">
    <property type="nucleotide sequence ID" value="NZ_RYZR01000003.1"/>
</dbReference>
<dbReference type="InterPro" id="IPR035985">
    <property type="entry name" value="Ubiquitin-activating_enz"/>
</dbReference>
<dbReference type="Gene3D" id="3.40.50.720">
    <property type="entry name" value="NAD(P)-binding Rossmann-like Domain"/>
    <property type="match status" value="1"/>
</dbReference>
<dbReference type="Pfam" id="PF00899">
    <property type="entry name" value="ThiF"/>
    <property type="match status" value="1"/>
</dbReference>
<feature type="domain" description="THIF-type NAD/FAD binding fold" evidence="1">
    <location>
        <begin position="316"/>
        <end position="524"/>
    </location>
</feature>
<dbReference type="GO" id="GO:0008641">
    <property type="term" value="F:ubiquitin-like modifier activating enzyme activity"/>
    <property type="evidence" value="ECO:0007669"/>
    <property type="project" value="InterPro"/>
</dbReference>
<accession>A0A432LVD2</accession>
<evidence type="ECO:0000313" key="3">
    <source>
        <dbReference type="Proteomes" id="UP000267077"/>
    </source>
</evidence>
<dbReference type="Proteomes" id="UP000267077">
    <property type="component" value="Unassembled WGS sequence"/>
</dbReference>
<gene>
    <name evidence="2" type="ORF">EKH79_03540</name>
</gene>
<proteinExistence type="predicted"/>
<dbReference type="OrthoDB" id="891532at2"/>
<evidence type="ECO:0000259" key="1">
    <source>
        <dbReference type="Pfam" id="PF00899"/>
    </source>
</evidence>
<name>A0A432LVD2_9GAMM</name>
<organism evidence="2 3">
    <name type="scientific">Dyella dinghuensis</name>
    <dbReference type="NCBI Taxonomy" id="1920169"/>
    <lineage>
        <taxon>Bacteria</taxon>
        <taxon>Pseudomonadati</taxon>
        <taxon>Pseudomonadota</taxon>
        <taxon>Gammaproteobacteria</taxon>
        <taxon>Lysobacterales</taxon>
        <taxon>Rhodanobacteraceae</taxon>
        <taxon>Dyella</taxon>
    </lineage>
</organism>
<sequence length="572" mass="63982">MMTPAQIAVSQYLVERGLAYVNRRRETLRFRGNLMCLFGDVPVEITISDWDFIRYPHIRVIERPACLDGVQAHLSALNGLCYFTPGSVLLNRHDPVAAVGQCLAQATVVLNELARDSTYRQGEFIREYLANWDAGQQPPPIPVVKGSIADKTTHMNVTFAEGGEFPFAMFGDDVDQLRSIVVSTGRTLRDRGNNSGWVFHTDRWPPMSEAFPRTVYDLFTWAKAWDPNMYQALQDRLGYDRAYLNMPILFLMIRSPAGWLGLTFDLGDRSQRILGMRKATNYRQRLHRHSREITVTRLSVLDWSPEFVYARNLGLEQKNLFGKRITLIGGGAIGSHVAKALVQMGAGQGKHGRLRIVDHDTMEGGNVSRNLLGYPSLFKFKATELVAELRRLHPTANVEEEVGDVLKVDALFRDDLVIDATGEEALSEAINVRHLTAGVSACPVLYVRIYGQGDAVQALWVDSGRKGACFACLRKNDPQSQREPRFRIGKTDEPQWVMRGCQAVTPYAVSAPMHAAAMASEMVADWLQGNVSPRLRFLERPNADVIHNKNQNPEPLPHCPVCSSPIQASKVG</sequence>
<reference evidence="2 3" key="1">
    <citation type="submission" date="2018-12" db="EMBL/GenBank/DDBJ databases">
        <title>Dyella dinghuensis sp. nov. DHOA06 and Dyella choica sp. nov. 4M-K27, isolated from forest soil.</title>
        <authorList>
            <person name="Qiu L.-H."/>
            <person name="Gao Z.-H."/>
        </authorList>
    </citation>
    <scope>NUCLEOTIDE SEQUENCE [LARGE SCALE GENOMIC DNA]</scope>
    <source>
        <strain evidence="2 3">DHOA06</strain>
    </source>
</reference>
<dbReference type="AlphaFoldDB" id="A0A432LVD2"/>
<dbReference type="InterPro" id="IPR000594">
    <property type="entry name" value="ThiF_NAD_FAD-bd"/>
</dbReference>
<evidence type="ECO:0000313" key="2">
    <source>
        <dbReference type="EMBL" id="RUL65797.1"/>
    </source>
</evidence>
<comment type="caution">
    <text evidence="2">The sequence shown here is derived from an EMBL/GenBank/DDBJ whole genome shotgun (WGS) entry which is preliminary data.</text>
</comment>
<dbReference type="EMBL" id="RYZR01000003">
    <property type="protein sequence ID" value="RUL65797.1"/>
    <property type="molecule type" value="Genomic_DNA"/>
</dbReference>
<dbReference type="SUPFAM" id="SSF69572">
    <property type="entry name" value="Activating enzymes of the ubiquitin-like proteins"/>
    <property type="match status" value="1"/>
</dbReference>
<protein>
    <recommendedName>
        <fullName evidence="1">THIF-type NAD/FAD binding fold domain-containing protein</fullName>
    </recommendedName>
</protein>
<keyword evidence="3" id="KW-1185">Reference proteome</keyword>